<feature type="domain" description="CSC1/OSCA1-like N-terminal transmembrane" evidence="9">
    <location>
        <begin position="37"/>
        <end position="202"/>
    </location>
</feature>
<evidence type="ECO:0000256" key="2">
    <source>
        <dbReference type="ARBA" id="ARBA00007779"/>
    </source>
</evidence>
<dbReference type="Proteomes" id="UP000069940">
    <property type="component" value="Unassembled WGS sequence"/>
</dbReference>
<dbReference type="EnsemblMetazoa" id="AALFPA23_017144.R25003">
    <property type="protein sequence ID" value="AALFPA23_017144.P25003"/>
    <property type="gene ID" value="AALFPA23_017144"/>
</dbReference>
<proteinExistence type="inferred from homology"/>
<dbReference type="PANTHER" id="PTHR13018">
    <property type="entry name" value="PROBABLE MEMBRANE PROTEIN DUF221-RELATED"/>
    <property type="match status" value="1"/>
</dbReference>
<dbReference type="RefSeq" id="XP_029730205.1">
    <property type="nucleotide sequence ID" value="XM_029874345.2"/>
</dbReference>
<sequence length="743" mass="84001">METNETYFPYYGPDRNSCLVFNKTKILLNLYEGIPETLLLNVIAWLFLILLFTLLRQQAWDYGRLALVNSHGENKRWTQLFYAHGNVGGPGGVESSDASINIDRGFFSWIVATWRLTREQILTHSGPDAVHYLSFQRHLMTVMAIITFISITIILPINFSGTLSGDKNSFGHTTISNLDPNSGSMWAHVLFAIAYVPMVVLIMRRASGRNAFKTAPTRTVMVMNIAPADCEKGVIRTYLQQLFPDVGIEDVQMAYNISSLIKAAEEYERIADARIYCEVHRNRDREPIQARTKCCTCQTVDALEYYKDEEARLAGQVSRLRASALNEPLGIAFVTLNSAQEAQHVILHFKPGTYRNWDLAYAPAPSDIFWENLNIDTAQWYFKWIAVNLVLFLFLFFLTTPVIIVNQLDTLSLTKNTTSQISKISPLVSEFLPTLLLWSMSALMPVIVAYSDTWLSHWTRSRQNYVIMTKTFGYLLFMILILPSLGLTSAEAFLQWTIHYNETYRWECIFLPDKGAFFVNYIITAAFIGTALELIRFPDLICYIWKLATAKSRAETPYIRKSILITFPFGIHYAWMVMVFTMSTVYSLACPLIMPFAMVYILLKHFVDKHNLFFAFAPSNMISQGSGGKIHSTAVTMTKVSVVLLLSIMAALAWVRSGALEMRALILVLALCVTMVMFTFMSPIKKCTTKPLSIVETEGPAPVYVADVLINRRMVSDSPSHLSYGSDTTMDIVMNDAGRSVTA</sequence>
<comment type="similarity">
    <text evidence="2">Belongs to the CSC1 (TC 1.A.17) family.</text>
</comment>
<evidence type="ECO:0000256" key="7">
    <source>
        <dbReference type="SAM" id="Phobius"/>
    </source>
</evidence>
<reference evidence="12" key="1">
    <citation type="journal article" date="2015" name="Proc. Natl. Acad. Sci. U.S.A.">
        <title>Genome sequence of the Asian Tiger mosquito, Aedes albopictus, reveals insights into its biology, genetics, and evolution.</title>
        <authorList>
            <person name="Chen X.G."/>
            <person name="Jiang X."/>
            <person name="Gu J."/>
            <person name="Xu M."/>
            <person name="Wu Y."/>
            <person name="Deng Y."/>
            <person name="Zhang C."/>
            <person name="Bonizzoni M."/>
            <person name="Dermauw W."/>
            <person name="Vontas J."/>
            <person name="Armbruster P."/>
            <person name="Huang X."/>
            <person name="Yang Y."/>
            <person name="Zhang H."/>
            <person name="He W."/>
            <person name="Peng H."/>
            <person name="Liu Y."/>
            <person name="Wu K."/>
            <person name="Chen J."/>
            <person name="Lirakis M."/>
            <person name="Topalis P."/>
            <person name="Van Leeuwen T."/>
            <person name="Hall A.B."/>
            <person name="Jiang X."/>
            <person name="Thorpe C."/>
            <person name="Mueller R.L."/>
            <person name="Sun C."/>
            <person name="Waterhouse R.M."/>
            <person name="Yan G."/>
            <person name="Tu Z.J."/>
            <person name="Fang X."/>
            <person name="James A.A."/>
        </authorList>
    </citation>
    <scope>NUCLEOTIDE SEQUENCE [LARGE SCALE GENOMIC DNA]</scope>
    <source>
        <strain evidence="12">Foshan</strain>
    </source>
</reference>
<evidence type="ECO:0000256" key="4">
    <source>
        <dbReference type="ARBA" id="ARBA00022692"/>
    </source>
</evidence>
<comment type="subcellular location">
    <subcellularLocation>
        <location evidence="1">Membrane</location>
        <topology evidence="1">Multi-pass membrane protein</topology>
    </subcellularLocation>
</comment>
<feature type="domain" description="CSC1/OSCA1-like cytosolic" evidence="10">
    <location>
        <begin position="218"/>
        <end position="372"/>
    </location>
</feature>
<dbReference type="Pfam" id="PF14703">
    <property type="entry name" value="PHM7_cyt"/>
    <property type="match status" value="1"/>
</dbReference>
<dbReference type="EnsemblMetazoa" id="AALFPA23_017144.R25005">
    <property type="protein sequence ID" value="AALFPA23_017144.P25005"/>
    <property type="gene ID" value="AALFPA23_017144"/>
</dbReference>
<accession>A0ABM1ZC92</accession>
<feature type="transmembrane region" description="Helical" evidence="7">
    <location>
        <begin position="431"/>
        <end position="451"/>
    </location>
</feature>
<dbReference type="RefSeq" id="XP_062699275.1">
    <property type="nucleotide sequence ID" value="XM_062843291.1"/>
</dbReference>
<dbReference type="EnsemblMetazoa" id="AALFPA23_017144.R25004">
    <property type="protein sequence ID" value="AALFPA23_017144.P25004"/>
    <property type="gene ID" value="AALFPA23_017144"/>
</dbReference>
<feature type="domain" description="CSC1/OSCA1-like 7TM region" evidence="8">
    <location>
        <begin position="383"/>
        <end position="652"/>
    </location>
</feature>
<dbReference type="InterPro" id="IPR045122">
    <property type="entry name" value="Csc1-like"/>
</dbReference>
<feature type="transmembrane region" description="Helical" evidence="7">
    <location>
        <begin position="636"/>
        <end position="656"/>
    </location>
</feature>
<evidence type="ECO:0000313" key="11">
    <source>
        <dbReference type="EnsemblMetazoa" id="AALFPA23_017144.P25003"/>
    </source>
</evidence>
<feature type="transmembrane region" description="Helical" evidence="7">
    <location>
        <begin position="139"/>
        <end position="159"/>
    </location>
</feature>
<feature type="transmembrane region" description="Helical" evidence="7">
    <location>
        <begin position="558"/>
        <end position="578"/>
    </location>
</feature>
<evidence type="ECO:0000256" key="6">
    <source>
        <dbReference type="ARBA" id="ARBA00023136"/>
    </source>
</evidence>
<feature type="transmembrane region" description="Helical" evidence="7">
    <location>
        <begin position="384"/>
        <end position="404"/>
    </location>
</feature>
<dbReference type="Pfam" id="PF13967">
    <property type="entry name" value="RSN1_TM"/>
    <property type="match status" value="1"/>
</dbReference>
<evidence type="ECO:0000259" key="9">
    <source>
        <dbReference type="Pfam" id="PF13967"/>
    </source>
</evidence>
<feature type="transmembrane region" description="Helical" evidence="7">
    <location>
        <begin position="662"/>
        <end position="681"/>
    </location>
</feature>
<protein>
    <submittedName>
        <fullName evidence="11">Uncharacterized protein</fullName>
    </submittedName>
</protein>
<dbReference type="PANTHER" id="PTHR13018:SF5">
    <property type="entry name" value="RE44586P"/>
    <property type="match status" value="1"/>
</dbReference>
<keyword evidence="12" id="KW-1185">Reference proteome</keyword>
<feature type="transmembrane region" description="Helical" evidence="7">
    <location>
        <begin position="584"/>
        <end position="603"/>
    </location>
</feature>
<dbReference type="InterPro" id="IPR003864">
    <property type="entry name" value="CSC1/OSCA1-like_7TM"/>
</dbReference>
<organism evidence="11 12">
    <name type="scientific">Aedes albopictus</name>
    <name type="common">Asian tiger mosquito</name>
    <name type="synonym">Stegomyia albopicta</name>
    <dbReference type="NCBI Taxonomy" id="7160"/>
    <lineage>
        <taxon>Eukaryota</taxon>
        <taxon>Metazoa</taxon>
        <taxon>Ecdysozoa</taxon>
        <taxon>Arthropoda</taxon>
        <taxon>Hexapoda</taxon>
        <taxon>Insecta</taxon>
        <taxon>Pterygota</taxon>
        <taxon>Neoptera</taxon>
        <taxon>Endopterygota</taxon>
        <taxon>Diptera</taxon>
        <taxon>Nematocera</taxon>
        <taxon>Culicoidea</taxon>
        <taxon>Culicidae</taxon>
        <taxon>Culicinae</taxon>
        <taxon>Aedini</taxon>
        <taxon>Aedes</taxon>
        <taxon>Stegomyia</taxon>
    </lineage>
</organism>
<evidence type="ECO:0000256" key="5">
    <source>
        <dbReference type="ARBA" id="ARBA00022989"/>
    </source>
</evidence>
<keyword evidence="5 7" id="KW-1133">Transmembrane helix</keyword>
<name>A0ABM1ZC92_AEDAL</name>
<dbReference type="InterPro" id="IPR032880">
    <property type="entry name" value="CSC1/OSCA1-like_N"/>
</dbReference>
<dbReference type="Pfam" id="PF02714">
    <property type="entry name" value="RSN1_7TM"/>
    <property type="match status" value="1"/>
</dbReference>
<evidence type="ECO:0000256" key="1">
    <source>
        <dbReference type="ARBA" id="ARBA00004141"/>
    </source>
</evidence>
<evidence type="ECO:0000256" key="3">
    <source>
        <dbReference type="ARBA" id="ARBA00022448"/>
    </source>
</evidence>
<dbReference type="GeneID" id="109416353"/>
<feature type="transmembrane region" description="Helical" evidence="7">
    <location>
        <begin position="185"/>
        <end position="203"/>
    </location>
</feature>
<evidence type="ECO:0000259" key="8">
    <source>
        <dbReference type="Pfam" id="PF02714"/>
    </source>
</evidence>
<dbReference type="RefSeq" id="XP_029730204.1">
    <property type="nucleotide sequence ID" value="XM_029874344.2"/>
</dbReference>
<evidence type="ECO:0000313" key="12">
    <source>
        <dbReference type="Proteomes" id="UP000069940"/>
    </source>
</evidence>
<feature type="transmembrane region" description="Helical" evidence="7">
    <location>
        <begin position="38"/>
        <end position="55"/>
    </location>
</feature>
<keyword evidence="6 7" id="KW-0472">Membrane</keyword>
<evidence type="ECO:0000259" key="10">
    <source>
        <dbReference type="Pfam" id="PF14703"/>
    </source>
</evidence>
<dbReference type="InterPro" id="IPR027815">
    <property type="entry name" value="CSC1/OSCA1-like_cyt"/>
</dbReference>
<keyword evidence="4 7" id="KW-0812">Transmembrane</keyword>
<keyword evidence="3" id="KW-0813">Transport</keyword>
<reference evidence="11" key="2">
    <citation type="submission" date="2025-05" db="UniProtKB">
        <authorList>
            <consortium name="EnsemblMetazoa"/>
        </authorList>
    </citation>
    <scope>IDENTIFICATION</scope>
    <source>
        <strain evidence="11">Foshan</strain>
    </source>
</reference>
<feature type="transmembrane region" description="Helical" evidence="7">
    <location>
        <begin position="472"/>
        <end position="498"/>
    </location>
</feature>
<feature type="transmembrane region" description="Helical" evidence="7">
    <location>
        <begin position="518"/>
        <end position="537"/>
    </location>
</feature>